<protein>
    <submittedName>
        <fullName evidence="1">Uncharacterized protein</fullName>
    </submittedName>
</protein>
<name>A0A392T2J3_9FABA</name>
<reference evidence="1 2" key="1">
    <citation type="journal article" date="2018" name="Front. Plant Sci.">
        <title>Red Clover (Trifolium pratense) and Zigzag Clover (T. medium) - A Picture of Genomic Similarities and Differences.</title>
        <authorList>
            <person name="Dluhosova J."/>
            <person name="Istvanek J."/>
            <person name="Nedelnik J."/>
            <person name="Repkova J."/>
        </authorList>
    </citation>
    <scope>NUCLEOTIDE SEQUENCE [LARGE SCALE GENOMIC DNA]</scope>
    <source>
        <strain evidence="2">cv. 10/8</strain>
        <tissue evidence="1">Leaf</tissue>
    </source>
</reference>
<comment type="caution">
    <text evidence="1">The sequence shown here is derived from an EMBL/GenBank/DDBJ whole genome shotgun (WGS) entry which is preliminary data.</text>
</comment>
<dbReference type="Proteomes" id="UP000265520">
    <property type="component" value="Unassembled WGS sequence"/>
</dbReference>
<sequence length="33" mass="3538">SELDLNATAWLPLGPAVFLKEMSRAMNPGPLTP</sequence>
<dbReference type="EMBL" id="LXQA010480728">
    <property type="protein sequence ID" value="MCI54525.1"/>
    <property type="molecule type" value="Genomic_DNA"/>
</dbReference>
<keyword evidence="2" id="KW-1185">Reference proteome</keyword>
<evidence type="ECO:0000313" key="1">
    <source>
        <dbReference type="EMBL" id="MCI54525.1"/>
    </source>
</evidence>
<accession>A0A392T2J3</accession>
<evidence type="ECO:0000313" key="2">
    <source>
        <dbReference type="Proteomes" id="UP000265520"/>
    </source>
</evidence>
<dbReference type="AlphaFoldDB" id="A0A392T2J3"/>
<proteinExistence type="predicted"/>
<organism evidence="1 2">
    <name type="scientific">Trifolium medium</name>
    <dbReference type="NCBI Taxonomy" id="97028"/>
    <lineage>
        <taxon>Eukaryota</taxon>
        <taxon>Viridiplantae</taxon>
        <taxon>Streptophyta</taxon>
        <taxon>Embryophyta</taxon>
        <taxon>Tracheophyta</taxon>
        <taxon>Spermatophyta</taxon>
        <taxon>Magnoliopsida</taxon>
        <taxon>eudicotyledons</taxon>
        <taxon>Gunneridae</taxon>
        <taxon>Pentapetalae</taxon>
        <taxon>rosids</taxon>
        <taxon>fabids</taxon>
        <taxon>Fabales</taxon>
        <taxon>Fabaceae</taxon>
        <taxon>Papilionoideae</taxon>
        <taxon>50 kb inversion clade</taxon>
        <taxon>NPAAA clade</taxon>
        <taxon>Hologalegina</taxon>
        <taxon>IRL clade</taxon>
        <taxon>Trifolieae</taxon>
        <taxon>Trifolium</taxon>
    </lineage>
</organism>
<feature type="non-terminal residue" evidence="1">
    <location>
        <position position="1"/>
    </location>
</feature>